<accession>Q66201</accession>
<dbReference type="EMBL" id="X06371">
    <property type="protein sequence ID" value="CAA29669.1"/>
    <property type="molecule type" value="Genomic_RNA"/>
</dbReference>
<sequence length="14" mass="1606">DNLKITNQLKKCTS</sequence>
<evidence type="ECO:0000313" key="1">
    <source>
        <dbReference type="EMBL" id="CAA29669.1"/>
    </source>
</evidence>
<proteinExistence type="predicted"/>
<organism evidence="1">
    <name type="scientific">Transmissible gastroenteritis virus</name>
    <name type="common">TGEV</name>
    <dbReference type="NCBI Taxonomy" id="11149"/>
    <lineage>
        <taxon>Viruses</taxon>
        <taxon>Riboviria</taxon>
        <taxon>Orthornavirae</taxon>
        <taxon>Pisuviricota</taxon>
        <taxon>Pisoniviricetes</taxon>
        <taxon>Nidovirales</taxon>
        <taxon>Cornidovirineae</taxon>
        <taxon>Coronaviridae</taxon>
        <taxon>Orthocoronavirinae</taxon>
        <taxon>Alphacoronavirus</taxon>
        <taxon>Tegacovirus</taxon>
        <taxon>Alphacoronavirus suis</taxon>
        <taxon>Alphacoronavirus 1</taxon>
    </lineage>
</organism>
<name>Q66201_TGEV</name>
<protein>
    <submittedName>
        <fullName evidence="1">E2 structural protein</fullName>
    </submittedName>
</protein>
<reference evidence="1" key="2">
    <citation type="submission" date="1988-12" db="EMBL/GenBank/DDBJ databases">
        <authorList>
            <person name="Laude H."/>
        </authorList>
    </citation>
    <scope>NUCLEOTIDE SEQUENCE</scope>
    <source>
        <strain evidence="1">Purdue-115</strain>
    </source>
</reference>
<reference evidence="1" key="1">
    <citation type="journal article" date="1987" name="Biochimie">
        <title>Enteric coronavirus TGEV: partial sequence of the genomic RNA, its organization and expression.</title>
        <authorList>
            <person name="Rasschaert D."/>
            <person name="Gelfi J."/>
            <person name="Laude H."/>
        </authorList>
    </citation>
    <scope>NUCLEOTIDE SEQUENCE</scope>
    <source>
        <strain evidence="1">Purdue-115</strain>
    </source>
</reference>